<reference evidence="2 3" key="1">
    <citation type="submission" date="2020-10" db="EMBL/GenBank/DDBJ databases">
        <title>Complete genome sequence of Corynebacterium massiliense DSM 45435, type strain of Corynebacterium massiliense.</title>
        <authorList>
            <person name="Busche T."/>
            <person name="Kalinowski J."/>
            <person name="Ruckert C."/>
        </authorList>
    </citation>
    <scope>NUCLEOTIDE SEQUENCE [LARGE SCALE GENOMIC DNA]</scope>
    <source>
        <strain evidence="2 3">DSM 45435</strain>
    </source>
</reference>
<feature type="region of interest" description="Disordered" evidence="1">
    <location>
        <begin position="47"/>
        <end position="100"/>
    </location>
</feature>
<organism evidence="2 3">
    <name type="scientific">Corynebacterium massiliense DSM 45435</name>
    <dbReference type="NCBI Taxonomy" id="1121364"/>
    <lineage>
        <taxon>Bacteria</taxon>
        <taxon>Bacillati</taxon>
        <taxon>Actinomycetota</taxon>
        <taxon>Actinomycetes</taxon>
        <taxon>Mycobacteriales</taxon>
        <taxon>Corynebacteriaceae</taxon>
        <taxon>Corynebacterium</taxon>
    </lineage>
</organism>
<proteinExistence type="predicted"/>
<feature type="compositionally biased region" description="Basic and acidic residues" evidence="1">
    <location>
        <begin position="83"/>
        <end position="100"/>
    </location>
</feature>
<evidence type="ECO:0000256" key="1">
    <source>
        <dbReference type="SAM" id="MobiDB-lite"/>
    </source>
</evidence>
<sequence length="100" mass="11556">MLGVFHHMFRFVVGAATGYFFGTKAGRKRYHQIKDAYQKTVNSPVTHGAIRATRRAVANRLDPEPRMREVRDLKGSRRHQMGRGRDDSPTPDRIYEPDED</sequence>
<gene>
    <name evidence="2" type="ORF">CMASS_07555</name>
</gene>
<evidence type="ECO:0000313" key="2">
    <source>
        <dbReference type="EMBL" id="WCZ32941.1"/>
    </source>
</evidence>
<evidence type="ECO:0000313" key="3">
    <source>
        <dbReference type="Proteomes" id="UP001220064"/>
    </source>
</evidence>
<evidence type="ECO:0008006" key="4">
    <source>
        <dbReference type="Google" id="ProtNLM"/>
    </source>
</evidence>
<dbReference type="Proteomes" id="UP001220064">
    <property type="component" value="Chromosome"/>
</dbReference>
<keyword evidence="3" id="KW-1185">Reference proteome</keyword>
<accession>A0ABY7U8F0</accession>
<name>A0ABY7U8F0_9CORY</name>
<protein>
    <recommendedName>
        <fullName evidence="4">YtxH domain-containing protein</fullName>
    </recommendedName>
</protein>
<dbReference type="EMBL" id="CP063189">
    <property type="protein sequence ID" value="WCZ32941.1"/>
    <property type="molecule type" value="Genomic_DNA"/>
</dbReference>
<feature type="compositionally biased region" description="Basic and acidic residues" evidence="1">
    <location>
        <begin position="61"/>
        <end position="75"/>
    </location>
</feature>